<dbReference type="GO" id="GO:0006508">
    <property type="term" value="P:proteolysis"/>
    <property type="evidence" value="ECO:0007669"/>
    <property type="project" value="UniProtKB-KW"/>
</dbReference>
<keyword evidence="1" id="KW-0378">Hydrolase</keyword>
<keyword evidence="1" id="KW-0645">Protease</keyword>
<proteinExistence type="predicted"/>
<organism evidence="1">
    <name type="scientific">hydrothermal vent metagenome</name>
    <dbReference type="NCBI Taxonomy" id="652676"/>
    <lineage>
        <taxon>unclassified sequences</taxon>
        <taxon>metagenomes</taxon>
        <taxon>ecological metagenomes</taxon>
    </lineage>
</organism>
<feature type="non-terminal residue" evidence="1">
    <location>
        <position position="39"/>
    </location>
</feature>
<dbReference type="EMBL" id="UOFP01000095">
    <property type="protein sequence ID" value="VAW85454.1"/>
    <property type="molecule type" value="Genomic_DNA"/>
</dbReference>
<dbReference type="AlphaFoldDB" id="A0A3B0ZVH6"/>
<name>A0A3B0ZVH6_9ZZZZ</name>
<protein>
    <submittedName>
        <fullName evidence="1">Uncharacterized protease YegQ</fullName>
    </submittedName>
</protein>
<dbReference type="GO" id="GO:0008233">
    <property type="term" value="F:peptidase activity"/>
    <property type="evidence" value="ECO:0007669"/>
    <property type="project" value="UniProtKB-KW"/>
</dbReference>
<sequence length="39" mass="4302">MKPELLAPAGTLSNLRYAFAYGADAVYAGQPRYSLRVRN</sequence>
<evidence type="ECO:0000313" key="1">
    <source>
        <dbReference type="EMBL" id="VAW85454.1"/>
    </source>
</evidence>
<reference evidence="1" key="1">
    <citation type="submission" date="2018-06" db="EMBL/GenBank/DDBJ databases">
        <authorList>
            <person name="Zhirakovskaya E."/>
        </authorList>
    </citation>
    <scope>NUCLEOTIDE SEQUENCE</scope>
</reference>
<accession>A0A3B0ZVH6</accession>
<gene>
    <name evidence="1" type="ORF">MNBD_GAMMA18-1860</name>
</gene>